<evidence type="ECO:0000313" key="3">
    <source>
        <dbReference type="Proteomes" id="UP000601099"/>
    </source>
</evidence>
<dbReference type="EMBL" id="JADWYK010000003">
    <property type="protein sequence ID" value="MBG8553216.1"/>
    <property type="molecule type" value="Genomic_DNA"/>
</dbReference>
<dbReference type="Proteomes" id="UP000601099">
    <property type="component" value="Unassembled WGS sequence"/>
</dbReference>
<keyword evidence="1" id="KW-0472">Membrane</keyword>
<comment type="caution">
    <text evidence="2">The sequence shown here is derived from an EMBL/GenBank/DDBJ whole genome shotgun (WGS) entry which is preliminary data.</text>
</comment>
<keyword evidence="3" id="KW-1185">Reference proteome</keyword>
<organism evidence="2 3">
    <name type="scientific">Hymenobacter guriensis</name>
    <dbReference type="NCBI Taxonomy" id="2793065"/>
    <lineage>
        <taxon>Bacteria</taxon>
        <taxon>Pseudomonadati</taxon>
        <taxon>Bacteroidota</taxon>
        <taxon>Cytophagia</taxon>
        <taxon>Cytophagales</taxon>
        <taxon>Hymenobacteraceae</taxon>
        <taxon>Hymenobacter</taxon>
    </lineage>
</organism>
<sequence>MRFLYENSLLLTGSVLVLLTLVGQALTGWHEYNDDLEQLQLPALSLGQYLGSGHFLEAVFENWESEFLQMGLYVLLTIWLRQKGSSESKKLYEEEEVDREPNPYQEDAPGPVKRGGWQLTLYKNSLTLAFLLLFIVSLWLHAKGGTEVYNIEQQHEGQPTITLWQYLGTSRFWFESFQNWQSEFLSIVSIVGLSIFLRQKGSPESKPVDASHNETGQ</sequence>
<dbReference type="Pfam" id="PF20554">
    <property type="entry name" value="DUF6766"/>
    <property type="match status" value="1"/>
</dbReference>
<keyword evidence="1" id="KW-1133">Transmembrane helix</keyword>
<proteinExistence type="predicted"/>
<feature type="transmembrane region" description="Helical" evidence="1">
    <location>
        <begin position="121"/>
        <end position="140"/>
    </location>
</feature>
<protein>
    <recommendedName>
        <fullName evidence="4">Transmembrane protein</fullName>
    </recommendedName>
</protein>
<accession>A0ABS0KZE5</accession>
<dbReference type="InterPro" id="IPR046657">
    <property type="entry name" value="DUF6766"/>
</dbReference>
<name>A0ABS0KZE5_9BACT</name>
<keyword evidence="1" id="KW-0812">Transmembrane</keyword>
<gene>
    <name evidence="2" type="ORF">I5L79_06640</name>
</gene>
<evidence type="ECO:0008006" key="4">
    <source>
        <dbReference type="Google" id="ProtNLM"/>
    </source>
</evidence>
<reference evidence="2 3" key="1">
    <citation type="submission" date="2020-11" db="EMBL/GenBank/DDBJ databases">
        <title>Hymenobacter sp.</title>
        <authorList>
            <person name="Kim M.K."/>
        </authorList>
    </citation>
    <scope>NUCLEOTIDE SEQUENCE [LARGE SCALE GENOMIC DNA]</scope>
    <source>
        <strain evidence="2 3">BT594</strain>
    </source>
</reference>
<evidence type="ECO:0000313" key="2">
    <source>
        <dbReference type="EMBL" id="MBG8553216.1"/>
    </source>
</evidence>
<evidence type="ECO:0000256" key="1">
    <source>
        <dbReference type="SAM" id="Phobius"/>
    </source>
</evidence>